<sequence>MALPRSCCMSGEKEASKTSRPLSDKSFISLSSLTNSREVLHRAASLRFVWCNVLTFFFSWLTCPSASLAFCRYQSLLGFWRCGGNAGKMLGTLPGRSLVVCPVLSKH</sequence>
<gene>
    <name evidence="2" type="ORF">V5799_004949</name>
</gene>
<feature type="transmembrane region" description="Helical" evidence="1">
    <location>
        <begin position="47"/>
        <end position="71"/>
    </location>
</feature>
<dbReference type="Proteomes" id="UP001321473">
    <property type="component" value="Unassembled WGS sequence"/>
</dbReference>
<name>A0AAQ4D4M9_AMBAM</name>
<evidence type="ECO:0000313" key="2">
    <source>
        <dbReference type="EMBL" id="KAK8757419.1"/>
    </source>
</evidence>
<keyword evidence="1" id="KW-1133">Transmembrane helix</keyword>
<organism evidence="2 3">
    <name type="scientific">Amblyomma americanum</name>
    <name type="common">Lone star tick</name>
    <dbReference type="NCBI Taxonomy" id="6943"/>
    <lineage>
        <taxon>Eukaryota</taxon>
        <taxon>Metazoa</taxon>
        <taxon>Ecdysozoa</taxon>
        <taxon>Arthropoda</taxon>
        <taxon>Chelicerata</taxon>
        <taxon>Arachnida</taxon>
        <taxon>Acari</taxon>
        <taxon>Parasitiformes</taxon>
        <taxon>Ixodida</taxon>
        <taxon>Ixodoidea</taxon>
        <taxon>Ixodidae</taxon>
        <taxon>Amblyomminae</taxon>
        <taxon>Amblyomma</taxon>
    </lineage>
</organism>
<protein>
    <submittedName>
        <fullName evidence="2">Uncharacterized protein</fullName>
    </submittedName>
</protein>
<keyword evidence="1" id="KW-0472">Membrane</keyword>
<reference evidence="2 3" key="1">
    <citation type="journal article" date="2023" name="Arcadia Sci">
        <title>De novo assembly of a long-read Amblyomma americanum tick genome.</title>
        <authorList>
            <person name="Chou S."/>
            <person name="Poskanzer K.E."/>
            <person name="Rollins M."/>
            <person name="Thuy-Boun P.S."/>
        </authorList>
    </citation>
    <scope>NUCLEOTIDE SEQUENCE [LARGE SCALE GENOMIC DNA]</scope>
    <source>
        <strain evidence="2">F_SG_1</strain>
        <tissue evidence="2">Salivary glands</tissue>
    </source>
</reference>
<proteinExistence type="predicted"/>
<dbReference type="AlphaFoldDB" id="A0AAQ4D4M9"/>
<keyword evidence="1" id="KW-0812">Transmembrane</keyword>
<keyword evidence="3" id="KW-1185">Reference proteome</keyword>
<comment type="caution">
    <text evidence="2">The sequence shown here is derived from an EMBL/GenBank/DDBJ whole genome shotgun (WGS) entry which is preliminary data.</text>
</comment>
<accession>A0AAQ4D4M9</accession>
<evidence type="ECO:0000313" key="3">
    <source>
        <dbReference type="Proteomes" id="UP001321473"/>
    </source>
</evidence>
<evidence type="ECO:0000256" key="1">
    <source>
        <dbReference type="SAM" id="Phobius"/>
    </source>
</evidence>
<dbReference type="EMBL" id="JARKHS020035219">
    <property type="protein sequence ID" value="KAK8757419.1"/>
    <property type="molecule type" value="Genomic_DNA"/>
</dbReference>